<proteinExistence type="predicted"/>
<evidence type="ECO:0000313" key="1">
    <source>
        <dbReference type="EMBL" id="GJT80319.1"/>
    </source>
</evidence>
<protein>
    <recommendedName>
        <fullName evidence="3">Reverse transcriptase</fullName>
    </recommendedName>
</protein>
<reference evidence="1" key="1">
    <citation type="journal article" date="2022" name="Int. J. Mol. Sci.">
        <title>Draft Genome of Tanacetum Coccineum: Genomic Comparison of Closely Related Tanacetum-Family Plants.</title>
        <authorList>
            <person name="Yamashiro T."/>
            <person name="Shiraishi A."/>
            <person name="Nakayama K."/>
            <person name="Satake H."/>
        </authorList>
    </citation>
    <scope>NUCLEOTIDE SEQUENCE</scope>
</reference>
<organism evidence="1 2">
    <name type="scientific">Tanacetum coccineum</name>
    <dbReference type="NCBI Taxonomy" id="301880"/>
    <lineage>
        <taxon>Eukaryota</taxon>
        <taxon>Viridiplantae</taxon>
        <taxon>Streptophyta</taxon>
        <taxon>Embryophyta</taxon>
        <taxon>Tracheophyta</taxon>
        <taxon>Spermatophyta</taxon>
        <taxon>Magnoliopsida</taxon>
        <taxon>eudicotyledons</taxon>
        <taxon>Gunneridae</taxon>
        <taxon>Pentapetalae</taxon>
        <taxon>asterids</taxon>
        <taxon>campanulids</taxon>
        <taxon>Asterales</taxon>
        <taxon>Asteraceae</taxon>
        <taxon>Asteroideae</taxon>
        <taxon>Anthemideae</taxon>
        <taxon>Anthemidinae</taxon>
        <taxon>Tanacetum</taxon>
    </lineage>
</organism>
<dbReference type="EMBL" id="BQNB010018980">
    <property type="protein sequence ID" value="GJT80319.1"/>
    <property type="molecule type" value="Genomic_DNA"/>
</dbReference>
<sequence>MFHFESMWLRDKSIQNVVRDGWACGLAASMQHDPCGIVSECANRLSDWNKRSFGHVQRSIKSKQKTLQILQSRFDGSTCDEQRVLREQIKELLTRKELMWKQRSRVQWLREGDMNTRFFHSRASNRCYFSEIFSSSSPQDCESAVNDIDRSLTDNERQALERRVTSSEAYEALMQMDSSKAPGPDGMTALFYQKIWCFTGTKGDGEKNYELGLSIYSPRFLDKKKCLVDLLFSSNKPMQISISAMTILPVLTQERCHEHYSTPL</sequence>
<reference evidence="1" key="2">
    <citation type="submission" date="2022-01" db="EMBL/GenBank/DDBJ databases">
        <authorList>
            <person name="Yamashiro T."/>
            <person name="Shiraishi A."/>
            <person name="Satake H."/>
            <person name="Nakayama K."/>
        </authorList>
    </citation>
    <scope>NUCLEOTIDE SEQUENCE</scope>
</reference>
<evidence type="ECO:0000313" key="2">
    <source>
        <dbReference type="Proteomes" id="UP001151760"/>
    </source>
</evidence>
<dbReference type="Proteomes" id="UP001151760">
    <property type="component" value="Unassembled WGS sequence"/>
</dbReference>
<keyword evidence="2" id="KW-1185">Reference proteome</keyword>
<evidence type="ECO:0008006" key="3">
    <source>
        <dbReference type="Google" id="ProtNLM"/>
    </source>
</evidence>
<accession>A0ABQ5GXV1</accession>
<comment type="caution">
    <text evidence="1">The sequence shown here is derived from an EMBL/GenBank/DDBJ whole genome shotgun (WGS) entry which is preliminary data.</text>
</comment>
<gene>
    <name evidence="1" type="ORF">Tco_1054661</name>
</gene>
<name>A0ABQ5GXV1_9ASTR</name>